<dbReference type="GO" id="GO:0003723">
    <property type="term" value="F:RNA binding"/>
    <property type="evidence" value="ECO:0007669"/>
    <property type="project" value="UniProtKB-KW"/>
</dbReference>
<gene>
    <name evidence="5" type="ORF">TSTA_066610</name>
</gene>
<dbReference type="SUPFAM" id="SSF56672">
    <property type="entry name" value="DNA/RNA polymerases"/>
    <property type="match status" value="1"/>
</dbReference>
<dbReference type="FunCoup" id="B8LXD4">
    <property type="interactions" value="610"/>
</dbReference>
<evidence type="ECO:0000256" key="1">
    <source>
        <dbReference type="ARBA" id="ARBA00022750"/>
    </source>
</evidence>
<dbReference type="VEuPathDB" id="FungiDB:TSTA_066610"/>
<evidence type="ECO:0000313" key="6">
    <source>
        <dbReference type="Proteomes" id="UP000001745"/>
    </source>
</evidence>
<dbReference type="CDD" id="cd09272">
    <property type="entry name" value="RNase_HI_RT_Ty1"/>
    <property type="match status" value="1"/>
</dbReference>
<dbReference type="GO" id="GO:0005634">
    <property type="term" value="C:nucleus"/>
    <property type="evidence" value="ECO:0007669"/>
    <property type="project" value="UniProtKB-ARBA"/>
</dbReference>
<dbReference type="OMA" id="NDAGHMI"/>
<dbReference type="GO" id="GO:0004190">
    <property type="term" value="F:aspartic-type endopeptidase activity"/>
    <property type="evidence" value="ECO:0007669"/>
    <property type="project" value="UniProtKB-KW"/>
</dbReference>
<feature type="compositionally biased region" description="Polar residues" evidence="3">
    <location>
        <begin position="72"/>
        <end position="90"/>
    </location>
</feature>
<evidence type="ECO:0000313" key="5">
    <source>
        <dbReference type="EMBL" id="EED23215.1"/>
    </source>
</evidence>
<dbReference type="Pfam" id="PF22936">
    <property type="entry name" value="Pol_BBD"/>
    <property type="match status" value="1"/>
</dbReference>
<dbReference type="InterPro" id="IPR001584">
    <property type="entry name" value="Integrase_cat-core"/>
</dbReference>
<keyword evidence="6" id="KW-1185">Reference proteome</keyword>
<feature type="domain" description="Integrase catalytic" evidence="4">
    <location>
        <begin position="625"/>
        <end position="793"/>
    </location>
</feature>
<dbReference type="PANTHER" id="PTHR11439:SF440">
    <property type="entry name" value="INTEGRASE CATALYTIC DOMAIN-CONTAINING PROTEIN"/>
    <property type="match status" value="1"/>
</dbReference>
<keyword evidence="1" id="KW-0064">Aspartyl protease</keyword>
<dbReference type="InterPro" id="IPR057670">
    <property type="entry name" value="SH3_retrovirus"/>
</dbReference>
<dbReference type="Pfam" id="PF25597">
    <property type="entry name" value="SH3_retrovirus"/>
    <property type="match status" value="1"/>
</dbReference>
<dbReference type="InterPro" id="IPR012337">
    <property type="entry name" value="RNaseH-like_sf"/>
</dbReference>
<evidence type="ECO:0000256" key="3">
    <source>
        <dbReference type="SAM" id="MobiDB-lite"/>
    </source>
</evidence>
<name>B8LXD4_TALSN</name>
<proteinExistence type="predicted"/>
<dbReference type="EMBL" id="EQ962652">
    <property type="protein sequence ID" value="EED23215.1"/>
    <property type="molecule type" value="Genomic_DNA"/>
</dbReference>
<dbReference type="Gene3D" id="3.30.420.10">
    <property type="entry name" value="Ribonuclease H-like superfamily/Ribonuclease H"/>
    <property type="match status" value="1"/>
</dbReference>
<dbReference type="InParanoid" id="B8LXD4"/>
<feature type="compositionally biased region" description="Basic and acidic residues" evidence="3">
    <location>
        <begin position="310"/>
        <end position="321"/>
    </location>
</feature>
<sequence length="1674" mass="191880">MFARNANNAATEQFLSVPSDWEKWEKVFRAKMEQKDLLEYLKGKKDLMQKPEMPDNAPTFPTLENLRARNGGQENEPSSQTEDGSTSQQIPTIATAAERAALKAWKEDYKEELAHFNLELGLHRTKMTLYETERKHLDEVAAWMQSTVSNDLKETCLGEGIDVRSGYENLKKFFGRTVMTIAHELGDQYKKHMKPFQQWPKDTNTWVSGWLTLMQKGNQHNLSFATDPINWTKDFFEAFYKIDASWVTTIRTMYSGKIEDKTVTYLDFSRQLQEHSRLKNQTTSRGGFQRGAFNTNHDHDTRSDEEDREDNNKDNDKESGQRKRKGNKNYQPARASSGPACIGCGQRHSAYRCFYLFPDLAPSRWKPNPEIKAITEKNLQDKKIREEVEDMLKRLTSTRLNEIQKMNNKKGKNAEDFYIAIQASFTATGYILYWSAILDSGSTIHVFHDIYRFENYRVALPGDFLWAGKSKVKIEGYGEVVIQIRGQNGKSVPIRLYNVAYCKDFATNLVSMQALWKMGYYWDQRPSHHCLRRNDGRFVGYIQQRHGQFTGRNPRKADIQRWHLRLGHPGPQALEHLANASRGVRITGLSSKTNLKKGEGIKTVECDACGTSKAKRQISRVPRQHPDKPGERIALDFHDFEPSTLSQYSSVMLVTDRYSGYIWDYNLTDRTAETILAALKDLLGRLDAQYGIILHVVECDNEIYMKRFLVRKYLEEDLFIRIEPSPPHTQALNGAGERSGGVIKDKGRGMAASRRLTQDLWPEINRCAVYLYNRTPRYESNWKTPYEVFHTYLALQNGKVFEDMKPNQAHLRVYGCKVYSLTTKYMKKEKRLQRYHPKAWIGFLVGYDSTNIFHIWNPKLGVVVSARDVIFNEDEVFDGNVDKLRNDLATTTIDEIAELLNSVQILNDDFQSTTVGGPSWTRDDEPILNAKEEGLNPRIDVKSNSRIVEAEENAHLRVEGKPLDAHLRVEGKPFDAHLRVEGKPDIDLRVEGLTGAPTAAGTDARVLVEDEAIHPDGINDIEKDIPYPTPPDSPPAALMSATIQNPVKEELSESSYLDTAWRKVTTWEAAFYTGTCHKIYGSRDGKPFNRSSLRRILRSTTGLQVFYMDKKPAARERIKDILDSGKELKNLHRNMLPAPPKRHEDLKTHELGELFLEAEKDHLRSHKPTNSWSKVPSYYAKGRQVLDCMWVYVYKFDKHGRLAKCKARIVVRGDQQVGLHQSDTYAATLAARSFRTFMVIAARFDLEMLQYDVVNAFVHAPIQETVFMRIPPGYRHLYPGQVLKLNKALYGLRTSPLQWQKTLTESLWKLGFKSVPHEPCCMLKNGILIFFYVDDIVLAYKKGKEYEAKGLMEDLKKEYTITGGEDLQWFLGICILRDREKRLIWLSQASYIDKIIKLADSQPIHETPMKKEELLPYDGRASPASIHSYQRKVGSLMYAAVSTRIDIAFAVSRLSRFLINPSPSHHLAADRVLLYLQDHRHFALQLGGGDDFTVASDASFADNSLDRKSSQAYVMTLYGGVTGWQANKQNTVTTSTIEAELLALSQAAKEGIYVMRLLKELDIKLESPILHLECDNQQTISLIEKDIVTLKTRLRHVDIHHHWLRQEHQEGRVQVDYVPTRKMIANGLTKALGKGEFDEFLKQVGMTDVSSYIEEQKEDVQEMDIDTIFDSLQI</sequence>
<feature type="region of interest" description="Disordered" evidence="3">
    <location>
        <begin position="48"/>
        <end position="90"/>
    </location>
</feature>
<dbReference type="InterPro" id="IPR043502">
    <property type="entry name" value="DNA/RNA_pol_sf"/>
</dbReference>
<dbReference type="eggNOG" id="KOG0017">
    <property type="taxonomic scope" value="Eukaryota"/>
</dbReference>
<dbReference type="GeneID" id="8106041"/>
<dbReference type="RefSeq" id="XP_002340602.1">
    <property type="nucleotide sequence ID" value="XM_002340561.1"/>
</dbReference>
<organism evidence="5 6">
    <name type="scientific">Talaromyces stipitatus (strain ATCC 10500 / CBS 375.48 / QM 6759 / NRRL 1006)</name>
    <name type="common">Penicillium stipitatum</name>
    <dbReference type="NCBI Taxonomy" id="441959"/>
    <lineage>
        <taxon>Eukaryota</taxon>
        <taxon>Fungi</taxon>
        <taxon>Dikarya</taxon>
        <taxon>Ascomycota</taxon>
        <taxon>Pezizomycotina</taxon>
        <taxon>Eurotiomycetes</taxon>
        <taxon>Eurotiomycetidae</taxon>
        <taxon>Eurotiales</taxon>
        <taxon>Trichocomaceae</taxon>
        <taxon>Talaromyces</taxon>
        <taxon>Talaromyces sect. Talaromyces</taxon>
    </lineage>
</organism>
<dbReference type="SUPFAM" id="SSF53098">
    <property type="entry name" value="Ribonuclease H-like"/>
    <property type="match status" value="1"/>
</dbReference>
<reference evidence="6" key="1">
    <citation type="journal article" date="2015" name="Genome Announc.">
        <title>Genome sequence of the AIDS-associated pathogen Penicillium marneffei (ATCC18224) and its near taxonomic relative Talaromyces stipitatus (ATCC10500).</title>
        <authorList>
            <person name="Nierman W.C."/>
            <person name="Fedorova-Abrams N.D."/>
            <person name="Andrianopoulos A."/>
        </authorList>
    </citation>
    <scope>NUCLEOTIDE SEQUENCE [LARGE SCALE GENOMIC DNA]</scope>
    <source>
        <strain evidence="6">ATCC 10500 / CBS 375.48 / QM 6759 / NRRL 1006</strain>
    </source>
</reference>
<evidence type="ECO:0000256" key="2">
    <source>
        <dbReference type="ARBA" id="ARBA00022884"/>
    </source>
</evidence>
<dbReference type="PhylomeDB" id="B8LXD4"/>
<dbReference type="HOGENOM" id="CLU_001650_18_4_1"/>
<protein>
    <recommendedName>
        <fullName evidence="4">Integrase catalytic domain-containing protein</fullName>
    </recommendedName>
</protein>
<dbReference type="GO" id="GO:0015074">
    <property type="term" value="P:DNA integration"/>
    <property type="evidence" value="ECO:0007669"/>
    <property type="project" value="InterPro"/>
</dbReference>
<dbReference type="InterPro" id="IPR013103">
    <property type="entry name" value="RVT_2"/>
</dbReference>
<dbReference type="InterPro" id="IPR036397">
    <property type="entry name" value="RNaseH_sf"/>
</dbReference>
<dbReference type="InterPro" id="IPR054722">
    <property type="entry name" value="PolX-like_BBD"/>
</dbReference>
<dbReference type="OrthoDB" id="4501190at2759"/>
<keyword evidence="2" id="KW-0694">RNA-binding</keyword>
<dbReference type="STRING" id="441959.B8LXD4"/>
<keyword evidence="1" id="KW-0378">Hydrolase</keyword>
<feature type="region of interest" description="Disordered" evidence="3">
    <location>
        <begin position="276"/>
        <end position="339"/>
    </location>
</feature>
<accession>B8LXD4</accession>
<keyword evidence="1" id="KW-0645">Protease</keyword>
<dbReference type="Proteomes" id="UP000001745">
    <property type="component" value="Unassembled WGS sequence"/>
</dbReference>
<dbReference type="PROSITE" id="PS50994">
    <property type="entry name" value="INTEGRASE"/>
    <property type="match status" value="1"/>
</dbReference>
<dbReference type="PANTHER" id="PTHR11439">
    <property type="entry name" value="GAG-POL-RELATED RETROTRANSPOSON"/>
    <property type="match status" value="1"/>
</dbReference>
<evidence type="ECO:0000259" key="4">
    <source>
        <dbReference type="PROSITE" id="PS50994"/>
    </source>
</evidence>
<dbReference type="Pfam" id="PF07727">
    <property type="entry name" value="RVT_2"/>
    <property type="match status" value="1"/>
</dbReference>